<proteinExistence type="predicted"/>
<dbReference type="Proteomes" id="UP000181951">
    <property type="component" value="Unassembled WGS sequence"/>
</dbReference>
<dbReference type="EMBL" id="FODD01000007">
    <property type="protein sequence ID" value="SEN58684.1"/>
    <property type="molecule type" value="Genomic_DNA"/>
</dbReference>
<organism evidence="1 2">
    <name type="scientific">Actinacidiphila rubida</name>
    <dbReference type="NCBI Taxonomy" id="310780"/>
    <lineage>
        <taxon>Bacteria</taxon>
        <taxon>Bacillati</taxon>
        <taxon>Actinomycetota</taxon>
        <taxon>Actinomycetes</taxon>
        <taxon>Kitasatosporales</taxon>
        <taxon>Streptomycetaceae</taxon>
        <taxon>Actinacidiphila</taxon>
    </lineage>
</organism>
<dbReference type="AlphaFoldDB" id="A0A1H8HRI2"/>
<name>A0A1H8HRI2_9ACTN</name>
<evidence type="ECO:0000313" key="2">
    <source>
        <dbReference type="Proteomes" id="UP000181951"/>
    </source>
</evidence>
<dbReference type="OrthoDB" id="3218510at2"/>
<keyword evidence="2" id="KW-1185">Reference proteome</keyword>
<reference evidence="1 2" key="1">
    <citation type="submission" date="2016-10" db="EMBL/GenBank/DDBJ databases">
        <authorList>
            <person name="de Groot N.N."/>
        </authorList>
    </citation>
    <scope>NUCLEOTIDE SEQUENCE [LARGE SCALE GENOMIC DNA]</scope>
    <source>
        <strain evidence="1 2">CGMCC 4.2026</strain>
    </source>
</reference>
<evidence type="ECO:0000313" key="1">
    <source>
        <dbReference type="EMBL" id="SEN58684.1"/>
    </source>
</evidence>
<protein>
    <submittedName>
        <fullName evidence="1">Uncharacterized protein</fullName>
    </submittedName>
</protein>
<dbReference type="RefSeq" id="WP_075016566.1">
    <property type="nucleotide sequence ID" value="NZ_FODD01000007.1"/>
</dbReference>
<dbReference type="InterPro" id="IPR045596">
    <property type="entry name" value="DUF6459"/>
</dbReference>
<dbReference type="Pfam" id="PF20060">
    <property type="entry name" value="DUF6459"/>
    <property type="match status" value="1"/>
</dbReference>
<sequence>MWFAGRLLDVLTGRQPLTCLAGRVRDEAYQRLWELHAAREDWRRQVRGRTPYVYRCRFFRTAGGALEVTAVVALDQDVFRALAFRLEPGDAESGPGYGRLRWRCTQVAAR</sequence>
<gene>
    <name evidence="1" type="ORF">SAMN05216267_100716</name>
</gene>
<accession>A0A1H8HRI2</accession>